<gene>
    <name evidence="2" type="ORF">PODLI_1B030571</name>
</gene>
<protein>
    <submittedName>
        <fullName evidence="2">Uncharacterized protein</fullName>
    </submittedName>
</protein>
<evidence type="ECO:0000313" key="3">
    <source>
        <dbReference type="Proteomes" id="UP001178461"/>
    </source>
</evidence>
<name>A0AA35JWR0_9SAUR</name>
<dbReference type="EMBL" id="OX395127">
    <property type="protein sequence ID" value="CAI5767435.1"/>
    <property type="molecule type" value="Genomic_DNA"/>
</dbReference>
<feature type="compositionally biased region" description="Basic and acidic residues" evidence="1">
    <location>
        <begin position="1"/>
        <end position="12"/>
    </location>
</feature>
<accession>A0AA35JWR0</accession>
<reference evidence="2" key="1">
    <citation type="submission" date="2022-12" db="EMBL/GenBank/DDBJ databases">
        <authorList>
            <person name="Alioto T."/>
            <person name="Alioto T."/>
            <person name="Gomez Garrido J."/>
        </authorList>
    </citation>
    <scope>NUCLEOTIDE SEQUENCE</scope>
</reference>
<sequence length="134" mass="14999">MSSSERTGERETGGGGDGPKARFKTLRSPFPGLMVRKEQLLSKRAASLCALVSSPSPLLIPPRELWQERSASRDALLPRRGRLSLPFPLPPAQKHLRLMSLGLRLLLLRDAVGRQFRQLSRPFGFLHFGCRLRS</sequence>
<evidence type="ECO:0000313" key="2">
    <source>
        <dbReference type="EMBL" id="CAI5767435.1"/>
    </source>
</evidence>
<dbReference type="AlphaFoldDB" id="A0AA35JWR0"/>
<keyword evidence="3" id="KW-1185">Reference proteome</keyword>
<evidence type="ECO:0000256" key="1">
    <source>
        <dbReference type="SAM" id="MobiDB-lite"/>
    </source>
</evidence>
<feature type="region of interest" description="Disordered" evidence="1">
    <location>
        <begin position="1"/>
        <end position="26"/>
    </location>
</feature>
<organism evidence="2 3">
    <name type="scientific">Podarcis lilfordi</name>
    <name type="common">Lilford's wall lizard</name>
    <dbReference type="NCBI Taxonomy" id="74358"/>
    <lineage>
        <taxon>Eukaryota</taxon>
        <taxon>Metazoa</taxon>
        <taxon>Chordata</taxon>
        <taxon>Craniata</taxon>
        <taxon>Vertebrata</taxon>
        <taxon>Euteleostomi</taxon>
        <taxon>Lepidosauria</taxon>
        <taxon>Squamata</taxon>
        <taxon>Bifurcata</taxon>
        <taxon>Unidentata</taxon>
        <taxon>Episquamata</taxon>
        <taxon>Laterata</taxon>
        <taxon>Lacertibaenia</taxon>
        <taxon>Lacertidae</taxon>
        <taxon>Podarcis</taxon>
    </lineage>
</organism>
<proteinExistence type="predicted"/>
<dbReference type="Proteomes" id="UP001178461">
    <property type="component" value="Chromosome 2"/>
</dbReference>